<sequence length="1452" mass="162169">MADTAEAFTKRVPEMDAQDPAFSPPMTPAKDTAAFEIKPIIPTDVPSDIDIPDNYVTKTLNAQKHLPPLTYKNILQNIEWISLLALTLTPALTIYGICTTSWNTKTFWWSVIYYYITGLGITAGYHRLWAHRSYNASPVLQYILACAGAGAVQGSIKWWSRGHRAHHRYTDTDLDPYSAHHGFWWAHVGWMLVKPRTKIGVADVSDLTRNKVVRWQHENYLSLLAIMGFIFPTLVAGLGWGDWRGGFFFAGAARLLFVHHSTFCVNSLAHWLGETPFDNKHSPRDHIITALVTIGEGYHNFHHQFPMDYRNAYWSLGYDPTKWLIKATSLLGMATHLKTFPENEIRKGVYTMKLQKLADESGSIQWPIDSNLLPVISWDDFKEESKTRELMVIHGFIHDVSIFMADHPGGAHLLKRAIGTDASVAFFGGVYDHSNAAHNQLAMMRVGILDGGMEVEHLKRPRASSSASLSSQSSAASSASSLGRLSSFDNLADWEAASAASSAPAPEHQATAAHRPGHWIILSAVPMPDPFRPATPGYPPQDPLRHQTTAQSAQMAYYPNTGVASPPPQQHPGYPPVSSAPRQSFAQVGQVMHDPNAIQGQSTTLPTLTTPQTATSLQYDHWAPGPPITTQQPAGPEMYMPDRRMISPPPLLPHNSDYLYADGQAQPYYDPPARGYSPFPPPPAQQAQECQAPGDLGAAGVDDGATAGGRPRDVDPDEPLTTLRYGAAPEGRMIRRLKTTKRVPLFRGNLVLECPVPTPLLDLCPIEHRKEQEFALMRYTAVTCGPDDFAQERYTLRQKQLYEPTRKTEIFIVITMYNEDEVLFARTMRGVMANIAHLNNERSRSTVWGDDGWKKVVVCVVVDGRKVFNPRTRAMLAALGVYQEGIAKNMVGDKPVQAHVYEYTTQLTLDKNHQVVPAKKWAPVQMILCVKEKNAKKINSHRWFFNAFGPILQPNVCVLLDVGTDPSSTSIYHLWKTFDLKPNCGGACGEIVALKGLYWRNLFNPLVAAQNFEYKMSNILDKPLESAFGWITVLPGAFSAYRYKALENDVHGEGPLKQYFLGEHMHGADAGIFTANMYLAEDRILCWELVSKRGGRWTLHYVKSARAVTDVPDRVPELVSQRRRWLNGSFFAAIHSIFHFGYLYRSKHGFWRKVFLHIELIYQTYNMIFTWFSMGNYYIAFYILTKSLQDYVPWTKYINIPLSYIYLALLVMCFLLSMGNRPQGSVAGYTTAMVGFAIITVYMVASAIYLAVIGIKAAVQDGSIDASDYQNADQTFRNIVLSLIATYGIYIVASILALDPWHMVTSFVQYLLSWGTKGSDKVEMDLGSAGGGKNAKAGEVDVAVPTEEKDINALYTAELKRLAEPAPVEEKKKSAAQKQEDYYKTFRTNTLLIWVISNAGLAAGILNATIQVKSKSLPAIYMGFLLYSVAALAALRFLGSTWYLTLRLFQRE</sequence>
<dbReference type="Proteomes" id="UP001230649">
    <property type="component" value="Unassembled WGS sequence"/>
</dbReference>
<accession>A0ACC2VP77</accession>
<evidence type="ECO:0000313" key="1">
    <source>
        <dbReference type="EMBL" id="KAJ9100880.1"/>
    </source>
</evidence>
<keyword evidence="2" id="KW-1185">Reference proteome</keyword>
<name>A0ACC2VP77_9TREE</name>
<comment type="caution">
    <text evidence="1">The sequence shown here is derived from an EMBL/GenBank/DDBJ whole genome shotgun (WGS) entry which is preliminary data.</text>
</comment>
<evidence type="ECO:0000313" key="2">
    <source>
        <dbReference type="Proteomes" id="UP001230649"/>
    </source>
</evidence>
<reference evidence="1" key="1">
    <citation type="submission" date="2023-04" db="EMBL/GenBank/DDBJ databases">
        <title>Draft Genome sequencing of Naganishia species isolated from polar environments using Oxford Nanopore Technology.</title>
        <authorList>
            <person name="Leo P."/>
            <person name="Venkateswaran K."/>
        </authorList>
    </citation>
    <scope>NUCLEOTIDE SEQUENCE</scope>
    <source>
        <strain evidence="1">MNA-CCFEE 5262</strain>
    </source>
</reference>
<protein>
    <submittedName>
        <fullName evidence="1">Uncharacterized protein</fullName>
    </submittedName>
</protein>
<proteinExistence type="predicted"/>
<gene>
    <name evidence="1" type="ORF">QFC20_005369</name>
</gene>
<dbReference type="EMBL" id="JASBWS010000073">
    <property type="protein sequence ID" value="KAJ9100880.1"/>
    <property type="molecule type" value="Genomic_DNA"/>
</dbReference>
<organism evidence="1 2">
    <name type="scientific">Naganishia adeliensis</name>
    <dbReference type="NCBI Taxonomy" id="92952"/>
    <lineage>
        <taxon>Eukaryota</taxon>
        <taxon>Fungi</taxon>
        <taxon>Dikarya</taxon>
        <taxon>Basidiomycota</taxon>
        <taxon>Agaricomycotina</taxon>
        <taxon>Tremellomycetes</taxon>
        <taxon>Filobasidiales</taxon>
        <taxon>Filobasidiaceae</taxon>
        <taxon>Naganishia</taxon>
    </lineage>
</organism>